<evidence type="ECO:0000256" key="2">
    <source>
        <dbReference type="ARBA" id="ARBA00023118"/>
    </source>
</evidence>
<dbReference type="Pfam" id="PF12469">
    <property type="entry name" value="Cmr2_N"/>
    <property type="match status" value="1"/>
</dbReference>
<dbReference type="GO" id="GO:0051607">
    <property type="term" value="P:defense response to virus"/>
    <property type="evidence" value="ECO:0007669"/>
    <property type="project" value="UniProtKB-KW"/>
</dbReference>
<evidence type="ECO:0000259" key="4">
    <source>
        <dbReference type="Pfam" id="PF12469"/>
    </source>
</evidence>
<dbReference type="Gene3D" id="3.30.70.2220">
    <property type="entry name" value="CRISPR-Cas system, Cmr2 subunit, D1 domain, cysteine cluster"/>
    <property type="match status" value="1"/>
</dbReference>
<name>A0A552Q8F3_9CHRO</name>
<proteinExistence type="predicted"/>
<evidence type="ECO:0000259" key="5">
    <source>
        <dbReference type="Pfam" id="PF22335"/>
    </source>
</evidence>
<evidence type="ECO:0000256" key="3">
    <source>
        <dbReference type="SAM" id="MobiDB-lite"/>
    </source>
</evidence>
<feature type="domain" description="CRISPR-associated protein Cmr2 N-terminal" evidence="4">
    <location>
        <begin position="168"/>
        <end position="301"/>
    </location>
</feature>
<dbReference type="Gene3D" id="3.30.70.270">
    <property type="match status" value="1"/>
</dbReference>
<evidence type="ECO:0000313" key="6">
    <source>
        <dbReference type="EMBL" id="TRV65492.1"/>
    </source>
</evidence>
<dbReference type="InterPro" id="IPR024615">
    <property type="entry name" value="CRISPR-assoc_Cmr2_N"/>
</dbReference>
<dbReference type="InterPro" id="IPR043128">
    <property type="entry name" value="Rev_trsase/Diguanyl_cyclase"/>
</dbReference>
<dbReference type="EMBL" id="SFAC01000046">
    <property type="protein sequence ID" value="TRV65492.1"/>
    <property type="molecule type" value="Genomic_DNA"/>
</dbReference>
<dbReference type="AlphaFoldDB" id="A0A552Q8F3"/>
<dbReference type="GO" id="GO:0000166">
    <property type="term" value="F:nucleotide binding"/>
    <property type="evidence" value="ECO:0007669"/>
    <property type="project" value="UniProtKB-KW"/>
</dbReference>
<dbReference type="InterPro" id="IPR013407">
    <property type="entry name" value="CRISPR-assoc_prot_Cmr2"/>
</dbReference>
<feature type="compositionally biased region" description="Polar residues" evidence="3">
    <location>
        <begin position="67"/>
        <end position="86"/>
    </location>
</feature>
<gene>
    <name evidence="6" type="primary">cas10</name>
    <name evidence="6" type="ORF">EWV53_04050</name>
</gene>
<accession>A0A552Q8F3</accession>
<dbReference type="InterPro" id="IPR038242">
    <property type="entry name" value="Cmr2_N"/>
</dbReference>
<comment type="caution">
    <text evidence="6">The sequence shown here is derived from an EMBL/GenBank/DDBJ whole genome shotgun (WGS) entry which is preliminary data.</text>
</comment>
<keyword evidence="1" id="KW-0547">Nucleotide-binding</keyword>
<dbReference type="NCBIfam" id="TIGR02577">
    <property type="entry name" value="cas_TM1794_Cmr2"/>
    <property type="match status" value="1"/>
</dbReference>
<keyword evidence="2" id="KW-0051">Antiviral defense</keyword>
<protein>
    <submittedName>
        <fullName evidence="6">Type III-B CRISPR-associated protein Cas10/Cmr2</fullName>
    </submittedName>
</protein>
<reference evidence="6 7" key="1">
    <citation type="submission" date="2019-01" db="EMBL/GenBank/DDBJ databases">
        <title>Coherence of Microcystis species and biogeography revealed through population genomics.</title>
        <authorList>
            <person name="Perez-Carrascal O.M."/>
            <person name="Terrat Y."/>
            <person name="Giani A."/>
            <person name="Fortin N."/>
            <person name="Tromas N."/>
            <person name="Shapiro B.J."/>
        </authorList>
    </citation>
    <scope>NUCLEOTIDE SEQUENCE [LARGE SCALE GENOMIC DNA]</scope>
    <source>
        <strain evidence="6">Mp_MB_F_20051200_S9</strain>
    </source>
</reference>
<organism evidence="6 7">
    <name type="scientific">Microcystis panniformis Mp_MB_F_20051200_S9</name>
    <dbReference type="NCBI Taxonomy" id="2486223"/>
    <lineage>
        <taxon>Bacteria</taxon>
        <taxon>Bacillati</taxon>
        <taxon>Cyanobacteriota</taxon>
        <taxon>Cyanophyceae</taxon>
        <taxon>Oscillatoriophycideae</taxon>
        <taxon>Chroococcales</taxon>
        <taxon>Microcystaceae</taxon>
        <taxon>Microcystis</taxon>
    </lineage>
</organism>
<feature type="region of interest" description="Disordered" evidence="3">
    <location>
        <begin position="67"/>
        <end position="89"/>
    </location>
</feature>
<dbReference type="Proteomes" id="UP000317165">
    <property type="component" value="Unassembled WGS sequence"/>
</dbReference>
<dbReference type="InterPro" id="IPR054767">
    <property type="entry name" value="Cas10-Cmr2_palm2"/>
</dbReference>
<sequence length="1003" mass="114612">MIMPESESPINSTNFYSRKLSALLKDHSILQQLQSILPEELQGQEELPQQIASSSDRVNLGEAQGTNINSVKHPISGQTRNITSQDSRPEIPAEITSETDIEKLFWWFWRFYPELIRQNQNDFFLYPAHSILPDCPLHSYKSTVSALVGAMYPEHWQEGGKSQHPYLFLFTFSPVQEFIKASRKFVDFWAGSYLLHYLSVKLCWYIAETYGSDAVITPSLWSQEIIDALIVKKYPDFAANFACFQDGTSPVGRFDNGISTSLSTAGFPNVITALVPGKEAARELGEKLRKCLIEEWSEIAKKVREDIKKRTIEFLKDTKNQQKIDEILLKEFLSEQEICKRDLKKWQIGHHGSCWEWNKLWEAQIEKTWETYWTAMPLGSPDQPLTINTTDNPTGENYQQWKQAQNAIAPPHLAESLPTTAEENLYEQINTGTWWGALQARLGQSIQAVKNTRTWAIPTAPGERSTLSGQFSAVHPQLHYHGQFKNGGGLSARSMRLFWRLMAEVYPGLFNGSEKLNAIELTKRMAWRYGGVAESLGINLGQEDDTNYDNLIRFPNLSSIAAARFTYEDFKKGGQKTRNYWNCLNTLINQQLPNKADTFASRTHGRPYQIPKVDRQINPENRNGQNFNGVMFSSKWLADVMNCNAQETATLRSLVEEAHKKAKFGEGSPADWWVIVLGDGDGMGKYVSGLKLKKYKEYLMTDAIAEKVKNHQDYPDLLATPKRMGPATHVGLNRALLDFSNRLVPYLTEERYCGKVVYSGGDDVMAVLPLADLLGYLRSLRAAWCADPDPEREFSTEGGYWTPKQSLQGLQKRPYFTMGDGATMSLGIVIAHKSVPLPTVLESLWTAEKDRAKKLYGKDGLCFRVIYGSGNTLEALMKGELLDLWWNFMQYDQQDLSALFYRLAEELPRHACVTESDRLLRKAAQVIINRRDQTLESHIQENLLNWLDRWENWAYQTYNQVNKNKTKKEVPLGTTEKDLANLLRFSAFWNDKRMQQMKWGETE</sequence>
<evidence type="ECO:0000256" key="1">
    <source>
        <dbReference type="ARBA" id="ARBA00022741"/>
    </source>
</evidence>
<evidence type="ECO:0000313" key="7">
    <source>
        <dbReference type="Proteomes" id="UP000317165"/>
    </source>
</evidence>
<feature type="domain" description="Cas10/Cmr2 second palm" evidence="5">
    <location>
        <begin position="675"/>
        <end position="861"/>
    </location>
</feature>
<dbReference type="Pfam" id="PF22335">
    <property type="entry name" value="Cas10-Cmr2_palm2"/>
    <property type="match status" value="1"/>
</dbReference>